<evidence type="ECO:0000313" key="4">
    <source>
        <dbReference type="EMBL" id="PRH84432.1"/>
    </source>
</evidence>
<reference evidence="4 5" key="1">
    <citation type="submission" date="2018-02" db="EMBL/GenBank/DDBJ databases">
        <title>Whole genome sequencing of endophytic bacterium.</title>
        <authorList>
            <person name="Eedara R."/>
            <person name="Podile A.R."/>
        </authorList>
    </citation>
    <scope>NUCLEOTIDE SEQUENCE [LARGE SCALE GENOMIC DNA]</scope>
    <source>
        <strain evidence="4 5">RP1T</strain>
    </source>
</reference>
<evidence type="ECO:0000256" key="3">
    <source>
        <dbReference type="ARBA" id="ARBA00023098"/>
    </source>
</evidence>
<evidence type="ECO:0000256" key="2">
    <source>
        <dbReference type="ARBA" id="ARBA00022963"/>
    </source>
</evidence>
<keyword evidence="1" id="KW-0378">Hydrolase</keyword>
<dbReference type="Gene3D" id="3.40.50.1820">
    <property type="entry name" value="alpha/beta hydrolase"/>
    <property type="match status" value="1"/>
</dbReference>
<dbReference type="Pfam" id="PF03403">
    <property type="entry name" value="PAF-AH_p_II"/>
    <property type="match status" value="1"/>
</dbReference>
<proteinExistence type="predicted"/>
<dbReference type="InterPro" id="IPR029058">
    <property type="entry name" value="AB_hydrolase_fold"/>
</dbReference>
<dbReference type="OrthoDB" id="569821at2"/>
<dbReference type="AlphaFoldDB" id="A0A2S9Q500"/>
<evidence type="ECO:0000313" key="5">
    <source>
        <dbReference type="Proteomes" id="UP000237682"/>
    </source>
</evidence>
<organism evidence="4 5">
    <name type="scientific">Labrys okinawensis</name>
    <dbReference type="NCBI Taxonomy" id="346911"/>
    <lineage>
        <taxon>Bacteria</taxon>
        <taxon>Pseudomonadati</taxon>
        <taxon>Pseudomonadota</taxon>
        <taxon>Alphaproteobacteria</taxon>
        <taxon>Hyphomicrobiales</taxon>
        <taxon>Xanthobacteraceae</taxon>
        <taxon>Labrys</taxon>
    </lineage>
</organism>
<gene>
    <name evidence="4" type="ORF">C5L14_26640</name>
</gene>
<name>A0A2S9Q500_9HYPH</name>
<dbReference type="PANTHER" id="PTHR10272">
    <property type="entry name" value="PLATELET-ACTIVATING FACTOR ACETYLHYDROLASE"/>
    <property type="match status" value="1"/>
</dbReference>
<protein>
    <recommendedName>
        <fullName evidence="6">Dienelactone hydrolase</fullName>
    </recommendedName>
</protein>
<keyword evidence="2" id="KW-0442">Lipid degradation</keyword>
<dbReference type="SUPFAM" id="SSF53474">
    <property type="entry name" value="alpha/beta-Hydrolases"/>
    <property type="match status" value="1"/>
</dbReference>
<evidence type="ECO:0008006" key="6">
    <source>
        <dbReference type="Google" id="ProtNLM"/>
    </source>
</evidence>
<dbReference type="GO" id="GO:0016042">
    <property type="term" value="P:lipid catabolic process"/>
    <property type="evidence" value="ECO:0007669"/>
    <property type="project" value="UniProtKB-KW"/>
</dbReference>
<comment type="caution">
    <text evidence="4">The sequence shown here is derived from an EMBL/GenBank/DDBJ whole genome shotgun (WGS) entry which is preliminary data.</text>
</comment>
<dbReference type="Proteomes" id="UP000237682">
    <property type="component" value="Unassembled WGS sequence"/>
</dbReference>
<keyword evidence="3" id="KW-0443">Lipid metabolism</keyword>
<dbReference type="EMBL" id="PUEJ01000013">
    <property type="protein sequence ID" value="PRH84432.1"/>
    <property type="molecule type" value="Genomic_DNA"/>
</dbReference>
<accession>A0A2S9Q500</accession>
<evidence type="ECO:0000256" key="1">
    <source>
        <dbReference type="ARBA" id="ARBA00022801"/>
    </source>
</evidence>
<dbReference type="PANTHER" id="PTHR10272:SF0">
    <property type="entry name" value="PLATELET-ACTIVATING FACTOR ACETYLHYDROLASE"/>
    <property type="match status" value="1"/>
</dbReference>
<dbReference type="GO" id="GO:0003847">
    <property type="term" value="F:1-alkyl-2-acetylglycerophosphocholine esterase activity"/>
    <property type="evidence" value="ECO:0007669"/>
    <property type="project" value="TreeGrafter"/>
</dbReference>
<keyword evidence="5" id="KW-1185">Reference proteome</keyword>
<sequence length="366" mass="39099">MPASFIRLPVRSSRRRGLVGVLCLGAALLAVGLGVAGLARAGDPEVAVTLVPLSGLCGGTSAASQRDIAERLAVRAWYARKPESAGSAARLPVIFFNAGWGGSAEGHMNQIDALVQRGYVVIGIDQKGPEAYKAFVDFSNEEAFKRTRAAVDLKAGAFAKDNSAVLDILQAAIPCSENHDVASVLKRLDFDRVGIMGYSFGGAVAAETSRQDPRFKAAVNLDGWLFGDVSRLGLQRPFLEISDDSGLPTAADLNSSDTVLRMTSKLTDEDYTQVRANMDRYGGYFLVMTGSRHQSFVDASQRSFLARMASLLPSANRTIEAVNSYAGAFLDQYVAGKASDLGRLIASRDDRVKVIFAKPPAVEATQ</sequence>